<name>A0A653D659_CALMS</name>
<dbReference type="PANTHER" id="PTHR37558">
    <property type="entry name" value="HTH CENPB-TYPE DOMAIN-CONTAINING PROTEIN"/>
    <property type="match status" value="1"/>
</dbReference>
<dbReference type="PANTHER" id="PTHR37558:SF1">
    <property type="entry name" value="HTH CENPB-TYPE DOMAIN-CONTAINING PROTEIN"/>
    <property type="match status" value="1"/>
</dbReference>
<proteinExistence type="predicted"/>
<dbReference type="OrthoDB" id="6508955at2759"/>
<dbReference type="EMBL" id="CAACVG010010354">
    <property type="protein sequence ID" value="VEN55618.1"/>
    <property type="molecule type" value="Genomic_DNA"/>
</dbReference>
<evidence type="ECO:0000313" key="2">
    <source>
        <dbReference type="Proteomes" id="UP000410492"/>
    </source>
</evidence>
<gene>
    <name evidence="1" type="ORF">CALMAC_LOCUS14751</name>
</gene>
<dbReference type="Proteomes" id="UP000410492">
    <property type="component" value="Unassembled WGS sequence"/>
</dbReference>
<evidence type="ECO:0000313" key="1">
    <source>
        <dbReference type="EMBL" id="VEN55618.1"/>
    </source>
</evidence>
<reference evidence="1 2" key="1">
    <citation type="submission" date="2019-01" db="EMBL/GenBank/DDBJ databases">
        <authorList>
            <person name="Sayadi A."/>
        </authorList>
    </citation>
    <scope>NUCLEOTIDE SEQUENCE [LARGE SCALE GENOMIC DNA]</scope>
</reference>
<accession>A0A653D659</accession>
<organism evidence="1 2">
    <name type="scientific">Callosobruchus maculatus</name>
    <name type="common">Southern cowpea weevil</name>
    <name type="synonym">Pulse bruchid</name>
    <dbReference type="NCBI Taxonomy" id="64391"/>
    <lineage>
        <taxon>Eukaryota</taxon>
        <taxon>Metazoa</taxon>
        <taxon>Ecdysozoa</taxon>
        <taxon>Arthropoda</taxon>
        <taxon>Hexapoda</taxon>
        <taxon>Insecta</taxon>
        <taxon>Pterygota</taxon>
        <taxon>Neoptera</taxon>
        <taxon>Endopterygota</taxon>
        <taxon>Coleoptera</taxon>
        <taxon>Polyphaga</taxon>
        <taxon>Cucujiformia</taxon>
        <taxon>Chrysomeloidea</taxon>
        <taxon>Chrysomelidae</taxon>
        <taxon>Bruchinae</taxon>
        <taxon>Bruchini</taxon>
        <taxon>Callosobruchus</taxon>
    </lineage>
</organism>
<dbReference type="AlphaFoldDB" id="A0A653D659"/>
<keyword evidence="2" id="KW-1185">Reference proteome</keyword>
<protein>
    <submittedName>
        <fullName evidence="1">Uncharacterized protein</fullName>
    </submittedName>
</protein>
<sequence length="273" mass="32445">MWVLPKIMEFFEQKTNPKRLRFTYNDDLTFLEEVVSENPFRDPSAWSVIQRNLEVLLKKPFTIKTLKNYLELLLDFFSKKDKSDQMRSGVEEPYFELDDLLREVSLISAKLKECQVSKKRKVDKDKHLSELGKMIRERYACTLINNNVEAKDCQQRLVHGHDYCAPSRQRKNGASGLRKSALNYLGEKNERDREIKMKEFELEERKLALEEKRAALREWQLVLEEARFEVEKSEGVQKIQLEMEEKRSTSHLLKSQKELIEMLLRENNKITKT</sequence>